<accession>A0A0B6YMZ8</accession>
<organism evidence="2">
    <name type="scientific">Arion vulgaris</name>
    <dbReference type="NCBI Taxonomy" id="1028688"/>
    <lineage>
        <taxon>Eukaryota</taxon>
        <taxon>Metazoa</taxon>
        <taxon>Spiralia</taxon>
        <taxon>Lophotrochozoa</taxon>
        <taxon>Mollusca</taxon>
        <taxon>Gastropoda</taxon>
        <taxon>Heterobranchia</taxon>
        <taxon>Euthyneura</taxon>
        <taxon>Panpulmonata</taxon>
        <taxon>Eupulmonata</taxon>
        <taxon>Stylommatophora</taxon>
        <taxon>Helicina</taxon>
        <taxon>Arionoidea</taxon>
        <taxon>Arionidae</taxon>
        <taxon>Arion</taxon>
    </lineage>
</organism>
<feature type="region of interest" description="Disordered" evidence="1">
    <location>
        <begin position="137"/>
        <end position="158"/>
    </location>
</feature>
<name>A0A0B6YMZ8_9EUPU</name>
<dbReference type="AlphaFoldDB" id="A0A0B6YMZ8"/>
<protein>
    <submittedName>
        <fullName evidence="2">Uncharacterized protein</fullName>
    </submittedName>
</protein>
<feature type="non-terminal residue" evidence="2">
    <location>
        <position position="1"/>
    </location>
</feature>
<evidence type="ECO:0000313" key="2">
    <source>
        <dbReference type="EMBL" id="CEK56850.1"/>
    </source>
</evidence>
<gene>
    <name evidence="2" type="primary">ORF28677</name>
</gene>
<evidence type="ECO:0000256" key="1">
    <source>
        <dbReference type="SAM" id="MobiDB-lite"/>
    </source>
</evidence>
<reference evidence="2" key="1">
    <citation type="submission" date="2014-12" db="EMBL/GenBank/DDBJ databases">
        <title>Insight into the proteome of Arion vulgaris.</title>
        <authorList>
            <person name="Aradska J."/>
            <person name="Bulat T."/>
            <person name="Smidak R."/>
            <person name="Sarate P."/>
            <person name="Gangsoo J."/>
            <person name="Sialana F."/>
            <person name="Bilban M."/>
            <person name="Lubec G."/>
        </authorList>
    </citation>
    <scope>NUCLEOTIDE SEQUENCE</scope>
    <source>
        <tissue evidence="2">Skin</tissue>
    </source>
</reference>
<dbReference type="EMBL" id="HACG01009985">
    <property type="protein sequence ID" value="CEK56850.1"/>
    <property type="molecule type" value="Transcribed_RNA"/>
</dbReference>
<feature type="region of interest" description="Disordered" evidence="1">
    <location>
        <begin position="1"/>
        <end position="29"/>
    </location>
</feature>
<feature type="non-terminal residue" evidence="2">
    <location>
        <position position="158"/>
    </location>
</feature>
<feature type="compositionally biased region" description="Basic and acidic residues" evidence="1">
    <location>
        <begin position="8"/>
        <end position="25"/>
    </location>
</feature>
<sequence>EDLSALDHNADKKSVSEEERLKSPDLHQSLQSARGTMFREMKAVSVDSADTTTVPLSGAGQIHLNSLSEMNLNSDLDRLSQLGSSQNTTSVQLGLDDLKSDILPNGKADFNADLLFALDLTTQSSIVSHAHPSRTCKHMSGFSDDDHQTHLPAHPPSS</sequence>
<proteinExistence type="predicted"/>